<comment type="caution">
    <text evidence="3">The sequence shown here is derived from an EMBL/GenBank/DDBJ whole genome shotgun (WGS) entry which is preliminary data.</text>
</comment>
<reference evidence="3 5" key="1">
    <citation type="journal article" date="2021" name="J. Hered.">
        <title>A chromosome-level genome assembly of the parasitoid wasp, Cotesia glomerata (Hymenoptera: Braconidae).</title>
        <authorList>
            <person name="Pinto B.J."/>
            <person name="Weis J.J."/>
            <person name="Gamble T."/>
            <person name="Ode P.J."/>
            <person name="Paul R."/>
            <person name="Zaspel J.M."/>
        </authorList>
    </citation>
    <scope>NUCLEOTIDE SEQUENCE [LARGE SCALE GENOMIC DNA]</scope>
    <source>
        <strain evidence="3">CgM1</strain>
    </source>
</reference>
<evidence type="ECO:0000313" key="5">
    <source>
        <dbReference type="Proteomes" id="UP000826195"/>
    </source>
</evidence>
<organism evidence="3 5">
    <name type="scientific">Cotesia glomerata</name>
    <name type="common">Lepidopteran parasitic wasp</name>
    <name type="synonym">Apanteles glomeratus</name>
    <dbReference type="NCBI Taxonomy" id="32391"/>
    <lineage>
        <taxon>Eukaryota</taxon>
        <taxon>Metazoa</taxon>
        <taxon>Ecdysozoa</taxon>
        <taxon>Arthropoda</taxon>
        <taxon>Hexapoda</taxon>
        <taxon>Insecta</taxon>
        <taxon>Pterygota</taxon>
        <taxon>Neoptera</taxon>
        <taxon>Endopterygota</taxon>
        <taxon>Hymenoptera</taxon>
        <taxon>Apocrita</taxon>
        <taxon>Ichneumonoidea</taxon>
        <taxon>Braconidae</taxon>
        <taxon>Microgastrinae</taxon>
        <taxon>Cotesia</taxon>
    </lineage>
</organism>
<evidence type="ECO:0000313" key="4">
    <source>
        <dbReference type="EMBL" id="KAH0564214.1"/>
    </source>
</evidence>
<dbReference type="Pfam" id="PF13837">
    <property type="entry name" value="Myb_DNA-bind_4"/>
    <property type="match status" value="1"/>
</dbReference>
<dbReference type="Proteomes" id="UP000826195">
    <property type="component" value="Unassembled WGS sequence"/>
</dbReference>
<dbReference type="EMBL" id="JAHXZJ010000002">
    <property type="protein sequence ID" value="KAH0564214.1"/>
    <property type="molecule type" value="Genomic_DNA"/>
</dbReference>
<sequence length="357" mass="41426">MFKCKYCTIEVSPENVAKHGCFINKSEIFIDDDNNFFYDEDDFAKDPRPEIGETTDDYEAYEILDESYLEEENEKPESLHFTGSIKKSSAMWTKDATLSLLSLYEANVEKLDHANKKTKLWNTISLGLKSIDLQYSSDQVKWKMNALLSKYKSCFDNNSRSGRDYQTFDYYDVIDEIMQKKNTKFTATSSVRSSNPLKSKNTPVTNLSPNNNSVNLNKIGKSAYKEKVNVSEDKLSSSPSTNSSKDKTNATPRGTGSKIARQKVALEQEWLKHLKMNEVKAKADAELREKYLIQKREQNELKKNYLRLRTEELEQKKELEMQKLKSKQRRHEDILDMMKSLRPNNAREQKKNAYDSD</sequence>
<accession>A0AAV7I3R9</accession>
<evidence type="ECO:0000313" key="3">
    <source>
        <dbReference type="EMBL" id="KAH0545935.1"/>
    </source>
</evidence>
<feature type="domain" description="Myb/SANT-like DNA-binding" evidence="2">
    <location>
        <begin position="91"/>
        <end position="177"/>
    </location>
</feature>
<keyword evidence="5" id="KW-1185">Reference proteome</keyword>
<feature type="region of interest" description="Disordered" evidence="1">
    <location>
        <begin position="185"/>
        <end position="216"/>
    </location>
</feature>
<gene>
    <name evidence="3" type="ORF">KQX54_004797</name>
    <name evidence="4" type="ORF">KQX54_010306</name>
</gene>
<protein>
    <recommendedName>
        <fullName evidence="2">Myb/SANT-like DNA-binding domain-containing protein</fullName>
    </recommendedName>
</protein>
<feature type="compositionally biased region" description="Basic and acidic residues" evidence="1">
    <location>
        <begin position="345"/>
        <end position="357"/>
    </location>
</feature>
<feature type="region of interest" description="Disordered" evidence="1">
    <location>
        <begin position="320"/>
        <end position="357"/>
    </location>
</feature>
<feature type="compositionally biased region" description="Polar residues" evidence="1">
    <location>
        <begin position="185"/>
        <end position="200"/>
    </location>
</feature>
<proteinExistence type="predicted"/>
<feature type="region of interest" description="Disordered" evidence="1">
    <location>
        <begin position="228"/>
        <end position="260"/>
    </location>
</feature>
<feature type="compositionally biased region" description="Low complexity" evidence="1">
    <location>
        <begin position="201"/>
        <end position="216"/>
    </location>
</feature>
<dbReference type="InterPro" id="IPR044822">
    <property type="entry name" value="Myb_DNA-bind_4"/>
</dbReference>
<dbReference type="EMBL" id="JAHXZJ010002237">
    <property type="protein sequence ID" value="KAH0545935.1"/>
    <property type="molecule type" value="Genomic_DNA"/>
</dbReference>
<name>A0AAV7I3R9_COTGL</name>
<evidence type="ECO:0000259" key="2">
    <source>
        <dbReference type="Pfam" id="PF13837"/>
    </source>
</evidence>
<evidence type="ECO:0000256" key="1">
    <source>
        <dbReference type="SAM" id="MobiDB-lite"/>
    </source>
</evidence>
<dbReference type="Gene3D" id="1.10.10.60">
    <property type="entry name" value="Homeodomain-like"/>
    <property type="match status" value="1"/>
</dbReference>
<dbReference type="AlphaFoldDB" id="A0AAV7I3R9"/>